<evidence type="ECO:0000313" key="2">
    <source>
        <dbReference type="Proteomes" id="UP000637628"/>
    </source>
</evidence>
<accession>A0ABQ3YYX4</accession>
<keyword evidence="2" id="KW-1185">Reference proteome</keyword>
<reference evidence="1 2" key="1">
    <citation type="submission" date="2021-01" db="EMBL/GenBank/DDBJ databases">
        <title>Whole genome shotgun sequence of Actinoplanes durhamensis NBRC 14914.</title>
        <authorList>
            <person name="Komaki H."/>
            <person name="Tamura T."/>
        </authorList>
    </citation>
    <scope>NUCLEOTIDE SEQUENCE [LARGE SCALE GENOMIC DNA]</scope>
    <source>
        <strain evidence="1 2">NBRC 14914</strain>
    </source>
</reference>
<protein>
    <submittedName>
        <fullName evidence="1">Uncharacterized protein</fullName>
    </submittedName>
</protein>
<organism evidence="1 2">
    <name type="scientific">Paractinoplanes durhamensis</name>
    <dbReference type="NCBI Taxonomy" id="113563"/>
    <lineage>
        <taxon>Bacteria</taxon>
        <taxon>Bacillati</taxon>
        <taxon>Actinomycetota</taxon>
        <taxon>Actinomycetes</taxon>
        <taxon>Micromonosporales</taxon>
        <taxon>Micromonosporaceae</taxon>
        <taxon>Paractinoplanes</taxon>
    </lineage>
</organism>
<sequence>MLWQRLTAQRALTDIPVQRGGSRRSHTPLMIREPEADWWAAQARATVTVAAVREADTGWHPEQVVARLAEVAADDELLVVYGSNGRTVQNPMVSELRTLLPRREVVPMRVRHRHGHLLRDAATVEQLLDAGRLPVVVTPVATMHDVTAEIASYLRADRVLRVLRTDDGADLYQVWRRASSTTRTSG</sequence>
<comment type="caution">
    <text evidence="1">The sequence shown here is derived from an EMBL/GenBank/DDBJ whole genome shotgun (WGS) entry which is preliminary data.</text>
</comment>
<dbReference type="EMBL" id="BOML01000033">
    <property type="protein sequence ID" value="GIE02739.1"/>
    <property type="molecule type" value="Genomic_DNA"/>
</dbReference>
<proteinExistence type="predicted"/>
<evidence type="ECO:0000313" key="1">
    <source>
        <dbReference type="EMBL" id="GIE02739.1"/>
    </source>
</evidence>
<dbReference type="Proteomes" id="UP000637628">
    <property type="component" value="Unassembled WGS sequence"/>
</dbReference>
<name>A0ABQ3YYX4_9ACTN</name>
<gene>
    <name evidence="1" type="ORF">Adu01nite_40890</name>
</gene>